<proteinExistence type="predicted"/>
<accession>A0A0B0PEK4</accession>
<dbReference type="AlphaFoldDB" id="A0A0B0PEK4"/>
<keyword evidence="2" id="KW-1185">Reference proteome</keyword>
<protein>
    <submittedName>
        <fullName evidence="1">Uncharacterized protein</fullName>
    </submittedName>
</protein>
<organism evidence="1 2">
    <name type="scientific">Gossypium arboreum</name>
    <name type="common">Tree cotton</name>
    <name type="synonym">Gossypium nanking</name>
    <dbReference type="NCBI Taxonomy" id="29729"/>
    <lineage>
        <taxon>Eukaryota</taxon>
        <taxon>Viridiplantae</taxon>
        <taxon>Streptophyta</taxon>
        <taxon>Embryophyta</taxon>
        <taxon>Tracheophyta</taxon>
        <taxon>Spermatophyta</taxon>
        <taxon>Magnoliopsida</taxon>
        <taxon>eudicotyledons</taxon>
        <taxon>Gunneridae</taxon>
        <taxon>Pentapetalae</taxon>
        <taxon>rosids</taxon>
        <taxon>malvids</taxon>
        <taxon>Malvales</taxon>
        <taxon>Malvaceae</taxon>
        <taxon>Malvoideae</taxon>
        <taxon>Gossypium</taxon>
    </lineage>
</organism>
<dbReference type="Proteomes" id="UP000032142">
    <property type="component" value="Unassembled WGS sequence"/>
</dbReference>
<reference evidence="2" key="1">
    <citation type="submission" date="2014-09" db="EMBL/GenBank/DDBJ databases">
        <authorList>
            <person name="Mudge J."/>
            <person name="Ramaraj T."/>
            <person name="Lindquist I.E."/>
            <person name="Bharti A.K."/>
            <person name="Sundararajan A."/>
            <person name="Cameron C.T."/>
            <person name="Woodward J.E."/>
            <person name="May G.D."/>
            <person name="Brubaker C."/>
            <person name="Broadhvest J."/>
            <person name="Wilkins T.A."/>
        </authorList>
    </citation>
    <scope>NUCLEOTIDE SEQUENCE</scope>
    <source>
        <strain evidence="2">cv. AKA8401</strain>
    </source>
</reference>
<evidence type="ECO:0000313" key="1">
    <source>
        <dbReference type="EMBL" id="KHG23385.1"/>
    </source>
</evidence>
<evidence type="ECO:0000313" key="2">
    <source>
        <dbReference type="Proteomes" id="UP000032142"/>
    </source>
</evidence>
<sequence length="34" mass="3951">MNILKLTTNLIKMTQFTWPNTKPSLWQLQANAFG</sequence>
<name>A0A0B0PEK4_GOSAR</name>
<dbReference type="EMBL" id="KN424946">
    <property type="protein sequence ID" value="KHG23385.1"/>
    <property type="molecule type" value="Genomic_DNA"/>
</dbReference>
<gene>
    <name evidence="1" type="ORF">F383_09784</name>
</gene>